<accession>A0ACC0MNR1</accession>
<proteinExistence type="predicted"/>
<protein>
    <submittedName>
        <fullName evidence="1">Uncharacterized protein</fullName>
    </submittedName>
</protein>
<organism evidence="1 2">
    <name type="scientific">Rhododendron molle</name>
    <name type="common">Chinese azalea</name>
    <name type="synonym">Azalea mollis</name>
    <dbReference type="NCBI Taxonomy" id="49168"/>
    <lineage>
        <taxon>Eukaryota</taxon>
        <taxon>Viridiplantae</taxon>
        <taxon>Streptophyta</taxon>
        <taxon>Embryophyta</taxon>
        <taxon>Tracheophyta</taxon>
        <taxon>Spermatophyta</taxon>
        <taxon>Magnoliopsida</taxon>
        <taxon>eudicotyledons</taxon>
        <taxon>Gunneridae</taxon>
        <taxon>Pentapetalae</taxon>
        <taxon>asterids</taxon>
        <taxon>Ericales</taxon>
        <taxon>Ericaceae</taxon>
        <taxon>Ericoideae</taxon>
        <taxon>Rhodoreae</taxon>
        <taxon>Rhododendron</taxon>
    </lineage>
</organism>
<gene>
    <name evidence="1" type="ORF">RHMOL_Rhmol08G0148300</name>
</gene>
<reference evidence="1" key="1">
    <citation type="submission" date="2022-02" db="EMBL/GenBank/DDBJ databases">
        <title>Plant Genome Project.</title>
        <authorList>
            <person name="Zhang R.-G."/>
        </authorList>
    </citation>
    <scope>NUCLEOTIDE SEQUENCE</scope>
    <source>
        <strain evidence="1">AT1</strain>
    </source>
</reference>
<evidence type="ECO:0000313" key="2">
    <source>
        <dbReference type="Proteomes" id="UP001062846"/>
    </source>
</evidence>
<sequence>MVRIHKQSVHVNRRTDCPRIPTIQNTIQRLRKEIRTKAQIQDPDFVCVCISKK</sequence>
<evidence type="ECO:0000313" key="1">
    <source>
        <dbReference type="EMBL" id="KAI8542575.1"/>
    </source>
</evidence>
<dbReference type="EMBL" id="CM046395">
    <property type="protein sequence ID" value="KAI8542575.1"/>
    <property type="molecule type" value="Genomic_DNA"/>
</dbReference>
<comment type="caution">
    <text evidence="1">The sequence shown here is derived from an EMBL/GenBank/DDBJ whole genome shotgun (WGS) entry which is preliminary data.</text>
</comment>
<keyword evidence="2" id="KW-1185">Reference proteome</keyword>
<dbReference type="Proteomes" id="UP001062846">
    <property type="component" value="Chromosome 8"/>
</dbReference>
<name>A0ACC0MNR1_RHOML</name>